<protein>
    <submittedName>
        <fullName evidence="2">PLD-like domain-containing protein</fullName>
    </submittedName>
</protein>
<dbReference type="Gene3D" id="3.30.870.10">
    <property type="entry name" value="Endonuclease Chain A"/>
    <property type="match status" value="1"/>
</dbReference>
<feature type="domain" description="Phospholipase D-like" evidence="1">
    <location>
        <begin position="66"/>
        <end position="139"/>
    </location>
</feature>
<accession>A0A1T5NAT3</accession>
<dbReference type="STRING" id="393003.SAMN05660461_0954"/>
<organism evidence="2 3">
    <name type="scientific">Chitinophaga ginsengisegetis</name>
    <dbReference type="NCBI Taxonomy" id="393003"/>
    <lineage>
        <taxon>Bacteria</taxon>
        <taxon>Pseudomonadati</taxon>
        <taxon>Bacteroidota</taxon>
        <taxon>Chitinophagia</taxon>
        <taxon>Chitinophagales</taxon>
        <taxon>Chitinophagaceae</taxon>
        <taxon>Chitinophaga</taxon>
    </lineage>
</organism>
<reference evidence="2 3" key="1">
    <citation type="submission" date="2017-02" db="EMBL/GenBank/DDBJ databases">
        <authorList>
            <person name="Peterson S.W."/>
        </authorList>
    </citation>
    <scope>NUCLEOTIDE SEQUENCE [LARGE SCALE GENOMIC DNA]</scope>
    <source>
        <strain evidence="2 3">DSM 18108</strain>
    </source>
</reference>
<sequence>MTFQIITNNRRPTHLRVINRLLDTSDEVIICVAFLKRSGLDLILDRLSENCTFYVGTDYYLTEPLAIKKLLRNGSKVYLTKKVKSTFHPKIYYFRQGNNISILAGSANITGGGLDTNFEVSVLIQIEKNSSVDKEFKAMIETYSSNSTQITGDIQLSQYEREFDTYRKKHRKADKEFKDEIENTHKLDLSQLDRFVKEYVADSGLERFAERIEYYKTAKRLMNSITKNNITSPNDFLYYYEDIAKSFHSSGLLRGKKTLAKKYKTIISIIRIIQENKSADPVLVFSKTLPLMHSVKGFGGNALTEIMNTYNPNKYSIANGRTLKSLSKLGFAEYPTANNFSVDTYEDYNTLITEIAIACKFKDLGLVDHFLSWYYENYAKE</sequence>
<dbReference type="AlphaFoldDB" id="A0A1T5NAT3"/>
<dbReference type="EMBL" id="FUZZ01000001">
    <property type="protein sequence ID" value="SKC97587.1"/>
    <property type="molecule type" value="Genomic_DNA"/>
</dbReference>
<gene>
    <name evidence="2" type="ORF">SAMN05660461_0954</name>
</gene>
<proteinExistence type="predicted"/>
<dbReference type="CDD" id="cd09117">
    <property type="entry name" value="PLDc_Bfil_DEXD_like"/>
    <property type="match status" value="1"/>
</dbReference>
<name>A0A1T5NAT3_9BACT</name>
<dbReference type="InterPro" id="IPR025202">
    <property type="entry name" value="PLD-like_dom"/>
</dbReference>
<dbReference type="SUPFAM" id="SSF56024">
    <property type="entry name" value="Phospholipase D/nuclease"/>
    <property type="match status" value="1"/>
</dbReference>
<dbReference type="Proteomes" id="UP000190166">
    <property type="component" value="Unassembled WGS sequence"/>
</dbReference>
<keyword evidence="3" id="KW-1185">Reference proteome</keyword>
<evidence type="ECO:0000259" key="1">
    <source>
        <dbReference type="Pfam" id="PF13091"/>
    </source>
</evidence>
<evidence type="ECO:0000313" key="3">
    <source>
        <dbReference type="Proteomes" id="UP000190166"/>
    </source>
</evidence>
<dbReference type="Pfam" id="PF13091">
    <property type="entry name" value="PLDc_2"/>
    <property type="match status" value="1"/>
</dbReference>
<evidence type="ECO:0000313" key="2">
    <source>
        <dbReference type="EMBL" id="SKC97587.1"/>
    </source>
</evidence>